<dbReference type="Proteomes" id="UP000831796">
    <property type="component" value="Chromosome"/>
</dbReference>
<evidence type="ECO:0000313" key="2">
    <source>
        <dbReference type="Proteomes" id="UP000831796"/>
    </source>
</evidence>
<dbReference type="NCBIfam" id="TIGR04183">
    <property type="entry name" value="Por_Secre_tail"/>
    <property type="match status" value="1"/>
</dbReference>
<protein>
    <submittedName>
        <fullName evidence="1">T9SS type A sorting domain-containing protein</fullName>
    </submittedName>
</protein>
<accession>A0A8T9Q9W7</accession>
<dbReference type="AlphaFoldDB" id="A0A8T9Q9W7"/>
<gene>
    <name evidence="1" type="ORF">MUN79_10995</name>
</gene>
<keyword evidence="2" id="KW-1185">Reference proteome</keyword>
<organism evidence="1 2">
    <name type="scientific">Hymenobacter cellulosilyticus</name>
    <dbReference type="NCBI Taxonomy" id="2932248"/>
    <lineage>
        <taxon>Bacteria</taxon>
        <taxon>Pseudomonadati</taxon>
        <taxon>Bacteroidota</taxon>
        <taxon>Cytophagia</taxon>
        <taxon>Cytophagales</taxon>
        <taxon>Hymenobacteraceae</taxon>
        <taxon>Hymenobacter</taxon>
    </lineage>
</organism>
<evidence type="ECO:0000313" key="1">
    <source>
        <dbReference type="EMBL" id="UOQ74356.1"/>
    </source>
</evidence>
<name>A0A8T9Q9W7_9BACT</name>
<dbReference type="InterPro" id="IPR026444">
    <property type="entry name" value="Secre_tail"/>
</dbReference>
<dbReference type="KEGG" id="hcu:MUN79_10995"/>
<dbReference type="RefSeq" id="WP_244677697.1">
    <property type="nucleotide sequence ID" value="NZ_CP095046.1"/>
</dbReference>
<proteinExistence type="predicted"/>
<dbReference type="EMBL" id="CP095046">
    <property type="protein sequence ID" value="UOQ74356.1"/>
    <property type="molecule type" value="Genomic_DNA"/>
</dbReference>
<sequence>MRYDRAQRTYFLFWDGGPTPVNTLDRTLVLKPFARVGDTWGSPFTDYGVTTTLVSRGTQQLDGVTDSVATFRLNTGATVVLSKNYGLVSAPSDLLFGMPNPRMLTLARRPLPAGQSYYNPLTLLDLQPGNELGYYREPLIYSAFPCYSGWLLRRVLTRQLTADSIIYTFQQQRKLTYSTAPGCFGTGIPLSPLELVRVAASRRTGKWAGANNPNSALLPVNTDLLSYEYRSVANNPTALLMGFPVVTTLSSNACSPTPMLRQQLLYRTQSGSYNDYPAIDLAGWTQILGVGVGLIDQFEQRLTYFRRTVNGVEQTCGNRSDFATLLPARLAQLAPRFQAFPNPATDMLQLRLEAPAQPGTSVIVHDALGRLVWQAAVPAGQTAMPVSLRGKPAGIYQVQLQTTEGSVPGPSVRVQKLP</sequence>
<reference evidence="1" key="1">
    <citation type="submission" date="2022-04" db="EMBL/GenBank/DDBJ databases">
        <title>Hymenobacter sp. isolated from the air.</title>
        <authorList>
            <person name="Won M."/>
            <person name="Lee C.-M."/>
            <person name="Woen H.-Y."/>
            <person name="Kwon S.-W."/>
        </authorList>
    </citation>
    <scope>NUCLEOTIDE SEQUENCE</scope>
    <source>
        <strain evidence="1">5116S-3</strain>
    </source>
</reference>